<dbReference type="EMBL" id="AFFK01019008">
    <property type="status" value="NOT_ANNOTATED_CDS"/>
    <property type="molecule type" value="Genomic_DNA"/>
</dbReference>
<reference evidence="7" key="1">
    <citation type="submission" date="2011-05" db="EMBL/GenBank/DDBJ databases">
        <authorList>
            <person name="Richards S.R."/>
            <person name="Qu J."/>
            <person name="Jiang H."/>
            <person name="Jhangiani S.N."/>
            <person name="Agravi P."/>
            <person name="Goodspeed R."/>
            <person name="Gross S."/>
            <person name="Mandapat C."/>
            <person name="Jackson L."/>
            <person name="Mathew T."/>
            <person name="Pu L."/>
            <person name="Thornton R."/>
            <person name="Saada N."/>
            <person name="Wilczek-Boney K.B."/>
            <person name="Lee S."/>
            <person name="Kovar C."/>
            <person name="Wu Y."/>
            <person name="Scherer S.E."/>
            <person name="Worley K.C."/>
            <person name="Muzny D.M."/>
            <person name="Gibbs R."/>
        </authorList>
    </citation>
    <scope>NUCLEOTIDE SEQUENCE</scope>
    <source>
        <strain evidence="7">Brora</strain>
    </source>
</reference>
<evidence type="ECO:0000256" key="4">
    <source>
        <dbReference type="ARBA" id="ARBA00022759"/>
    </source>
</evidence>
<dbReference type="eggNOG" id="KOG0017">
    <property type="taxonomic scope" value="Eukaryota"/>
</dbReference>
<dbReference type="Proteomes" id="UP000014500">
    <property type="component" value="Unassembled WGS sequence"/>
</dbReference>
<dbReference type="EnsemblMetazoa" id="SMAR004126-RA">
    <property type="protein sequence ID" value="SMAR004126-PA"/>
    <property type="gene ID" value="SMAR004126"/>
</dbReference>
<dbReference type="SUPFAM" id="SSF56672">
    <property type="entry name" value="DNA/RNA polymerases"/>
    <property type="match status" value="1"/>
</dbReference>
<dbReference type="GO" id="GO:0016779">
    <property type="term" value="F:nucleotidyltransferase activity"/>
    <property type="evidence" value="ECO:0007669"/>
    <property type="project" value="UniProtKB-KW"/>
</dbReference>
<proteinExistence type="predicted"/>
<evidence type="ECO:0000256" key="2">
    <source>
        <dbReference type="ARBA" id="ARBA00022695"/>
    </source>
</evidence>
<dbReference type="STRING" id="126957.T1ISP4"/>
<keyword evidence="4" id="KW-0378">Hydrolase</keyword>
<dbReference type="AlphaFoldDB" id="T1ISP4"/>
<dbReference type="PhylomeDB" id="T1ISP4"/>
<feature type="domain" description="Reverse transcriptase" evidence="5">
    <location>
        <begin position="189"/>
        <end position="316"/>
    </location>
</feature>
<evidence type="ECO:0000313" key="7">
    <source>
        <dbReference type="Proteomes" id="UP000014500"/>
    </source>
</evidence>
<evidence type="ECO:0000313" key="6">
    <source>
        <dbReference type="EnsemblMetazoa" id="SMAR004126-PA"/>
    </source>
</evidence>
<sequence>MEIDTGAAATIISKQCFDKYFTSFKLQPTAITMSAYDGHSLSVEGICIVPFTLRGRTLTLPLCVVTSGAVPLLGRDWLLHFGLLAEFAVCANINSVQQMAAVPDAATDATFEQLLIKHAHVFCDEVGCAKSIKVHIDIDPDVNPVFLKAYPVPIAMKEKVEAELHRLQSLNIISPIAASKWATPIMHVKKADGTMKIAGCFNRTVNRAILPNSYPLPLFADVATKLAGGESYSTLDMNSAYNQLELDEESQLVCAINTHIGLFRVNRLFYGISSAPAIFQRVMDQLTANLSYTQPYIDNSCVTGPTRQLHLLNLDKFLS</sequence>
<dbReference type="Pfam" id="PF00078">
    <property type="entry name" value="RVT_1"/>
    <property type="match status" value="1"/>
</dbReference>
<dbReference type="GO" id="GO:0071897">
    <property type="term" value="P:DNA biosynthetic process"/>
    <property type="evidence" value="ECO:0007669"/>
    <property type="project" value="UniProtKB-ARBA"/>
</dbReference>
<dbReference type="InterPro" id="IPR000477">
    <property type="entry name" value="RT_dom"/>
</dbReference>
<dbReference type="PANTHER" id="PTHR37984">
    <property type="entry name" value="PROTEIN CBG26694"/>
    <property type="match status" value="1"/>
</dbReference>
<dbReference type="OMA" id="CAINTHI"/>
<keyword evidence="4" id="KW-0255">Endonuclease</keyword>
<evidence type="ECO:0000256" key="1">
    <source>
        <dbReference type="ARBA" id="ARBA00022679"/>
    </source>
</evidence>
<dbReference type="Gene3D" id="3.30.70.270">
    <property type="match status" value="1"/>
</dbReference>
<dbReference type="InterPro" id="IPR050951">
    <property type="entry name" value="Retrovirus_Pol_polyprotein"/>
</dbReference>
<dbReference type="HOGENOM" id="CLU_873132_0_0_1"/>
<dbReference type="SUPFAM" id="SSF50630">
    <property type="entry name" value="Acid proteases"/>
    <property type="match status" value="1"/>
</dbReference>
<keyword evidence="2" id="KW-0548">Nucleotidyltransferase</keyword>
<organism evidence="6 7">
    <name type="scientific">Strigamia maritima</name>
    <name type="common">European centipede</name>
    <name type="synonym">Geophilus maritimus</name>
    <dbReference type="NCBI Taxonomy" id="126957"/>
    <lineage>
        <taxon>Eukaryota</taxon>
        <taxon>Metazoa</taxon>
        <taxon>Ecdysozoa</taxon>
        <taxon>Arthropoda</taxon>
        <taxon>Myriapoda</taxon>
        <taxon>Chilopoda</taxon>
        <taxon>Pleurostigmophora</taxon>
        <taxon>Geophilomorpha</taxon>
        <taxon>Linotaeniidae</taxon>
        <taxon>Strigamia</taxon>
    </lineage>
</organism>
<evidence type="ECO:0000259" key="5">
    <source>
        <dbReference type="Pfam" id="PF00078"/>
    </source>
</evidence>
<dbReference type="PANTHER" id="PTHR37984:SF5">
    <property type="entry name" value="PROTEIN NYNRIN-LIKE"/>
    <property type="match status" value="1"/>
</dbReference>
<reference evidence="6" key="2">
    <citation type="submission" date="2015-02" db="UniProtKB">
        <authorList>
            <consortium name="EnsemblMetazoa"/>
        </authorList>
    </citation>
    <scope>IDENTIFICATION</scope>
</reference>
<evidence type="ECO:0000256" key="3">
    <source>
        <dbReference type="ARBA" id="ARBA00022722"/>
    </source>
</evidence>
<dbReference type="Gene3D" id="2.40.70.10">
    <property type="entry name" value="Acid Proteases"/>
    <property type="match status" value="1"/>
</dbReference>
<dbReference type="GO" id="GO:0004519">
    <property type="term" value="F:endonuclease activity"/>
    <property type="evidence" value="ECO:0007669"/>
    <property type="project" value="UniProtKB-KW"/>
</dbReference>
<keyword evidence="1" id="KW-0808">Transferase</keyword>
<dbReference type="CDD" id="cd01647">
    <property type="entry name" value="RT_LTR"/>
    <property type="match status" value="1"/>
</dbReference>
<dbReference type="InterPro" id="IPR043502">
    <property type="entry name" value="DNA/RNA_pol_sf"/>
</dbReference>
<accession>T1ISP4</accession>
<dbReference type="InterPro" id="IPR021109">
    <property type="entry name" value="Peptidase_aspartic_dom_sf"/>
</dbReference>
<dbReference type="InterPro" id="IPR043128">
    <property type="entry name" value="Rev_trsase/Diguanyl_cyclase"/>
</dbReference>
<keyword evidence="7" id="KW-1185">Reference proteome</keyword>
<keyword evidence="3" id="KW-0540">Nuclease</keyword>
<dbReference type="Gene3D" id="3.10.10.10">
    <property type="entry name" value="HIV Type 1 Reverse Transcriptase, subunit A, domain 1"/>
    <property type="match status" value="1"/>
</dbReference>
<protein>
    <recommendedName>
        <fullName evidence="5">Reverse transcriptase domain-containing protein</fullName>
    </recommendedName>
</protein>
<name>T1ISP4_STRMM</name>